<protein>
    <submittedName>
        <fullName evidence="2">Piso0_005591 protein</fullName>
    </submittedName>
</protein>
<dbReference type="EMBL" id="FO082046">
    <property type="protein sequence ID" value="CCE87054.1"/>
    <property type="molecule type" value="Genomic_DNA"/>
</dbReference>
<keyword evidence="3" id="KW-1185">Reference proteome</keyword>
<feature type="region of interest" description="Disordered" evidence="1">
    <location>
        <begin position="181"/>
        <end position="202"/>
    </location>
</feature>
<dbReference type="OrthoDB" id="4078100at2759"/>
<evidence type="ECO:0000313" key="3">
    <source>
        <dbReference type="Proteomes" id="UP000005222"/>
    </source>
</evidence>
<dbReference type="Pfam" id="PF12856">
    <property type="entry name" value="ANAPC9"/>
    <property type="match status" value="1"/>
</dbReference>
<evidence type="ECO:0000313" key="2">
    <source>
        <dbReference type="EMBL" id="CCE87054.1"/>
    </source>
</evidence>
<feature type="compositionally biased region" description="Low complexity" evidence="1">
    <location>
        <begin position="42"/>
        <end position="64"/>
    </location>
</feature>
<gene>
    <name evidence="2" type="primary">Piso0_005591</name>
    <name evidence="2" type="ORF">GNLVRS01_PISO0N18273g</name>
</gene>
<dbReference type="GO" id="GO:0005680">
    <property type="term" value="C:anaphase-promoting complex"/>
    <property type="evidence" value="ECO:0007669"/>
    <property type="project" value="InterPro"/>
</dbReference>
<name>G8XZE5_PICSO</name>
<feature type="region of interest" description="Disordered" evidence="1">
    <location>
        <begin position="20"/>
        <end position="88"/>
    </location>
</feature>
<reference evidence="2 3" key="1">
    <citation type="journal article" date="2012" name="G3 (Bethesda)">
        <title>Pichia sorbitophila, an interspecies yeast hybrid reveals early steps of genome resolution following polyploidization.</title>
        <authorList>
            <person name="Leh Louis V."/>
            <person name="Despons L."/>
            <person name="Friedrich A."/>
            <person name="Martin T."/>
            <person name="Durrens P."/>
            <person name="Casaregola S."/>
            <person name="Neuveglise C."/>
            <person name="Fairhead C."/>
            <person name="Marck C."/>
            <person name="Cruz J.A."/>
            <person name="Straub M.L."/>
            <person name="Kugler V."/>
            <person name="Sacerdot C."/>
            <person name="Uzunov Z."/>
            <person name="Thierry A."/>
            <person name="Weiss S."/>
            <person name="Bleykasten C."/>
            <person name="De Montigny J."/>
            <person name="Jacques N."/>
            <person name="Jung P."/>
            <person name="Lemaire M."/>
            <person name="Mallet S."/>
            <person name="Morel G."/>
            <person name="Richard G.F."/>
            <person name="Sarkar A."/>
            <person name="Savel G."/>
            <person name="Schacherer J."/>
            <person name="Seret M.L."/>
            <person name="Talla E."/>
            <person name="Samson G."/>
            <person name="Jubin C."/>
            <person name="Poulain J."/>
            <person name="Vacherie B."/>
            <person name="Barbe V."/>
            <person name="Pelletier E."/>
            <person name="Sherman D.J."/>
            <person name="Westhof E."/>
            <person name="Weissenbach J."/>
            <person name="Baret P.V."/>
            <person name="Wincker P."/>
            <person name="Gaillardin C."/>
            <person name="Dujon B."/>
            <person name="Souciet J.L."/>
        </authorList>
    </citation>
    <scope>NUCLEOTIDE SEQUENCE [LARGE SCALE GENOMIC DNA]</scope>
    <source>
        <strain evidence="3">ATCC MYA-4447 / BCRC 22081 / CBS 7064 / NBRC 10061 / NRRL Y-12695</strain>
    </source>
</reference>
<accession>G8XZE5</accession>
<sequence>MSVGNNNGAPRYSLSRFRRNVSSNSQNSSDQTFSQANDTTQNNSSTMRTVSSSSTSMLSTPSNNIRRNQQVRPQALHKETHAQKKDRAPVMLRSGNNMLKNKLLNLQSSKKYSKKDFDLAGSGAGFLSANSLVSGGYDYGVFVSANGGASGPEDKSMPPLVKQSQIKAWESAEKVSQKLIFDDSDTEEGAKDDSGSDEIITSIPGYTKGELEVVVSRFRQAQQSGPSLKLLNEDEEKRLLWEHRKRQQANQEKLFAQQSSLSSKRKIQVQQKKEVLAKLFGHSNTLNSEYVTNNTTYSSIDNLSNSSKAFHEDKEEINALIEEDKAFHRSLQETKSFMRTYSESPLSSSFSKSKKIDIDDFDYNKFQNIIAQKLSDIYMSHINSLENDSTPPEPQESDEMSNELFHFTTDFLRSCVREAEELDDSII</sequence>
<dbReference type="eggNOG" id="ENOG502T3GY">
    <property type="taxonomic scope" value="Eukaryota"/>
</dbReference>
<organism evidence="2 3">
    <name type="scientific">Pichia sorbitophila (strain ATCC MYA-4447 / BCRC 22081 / CBS 7064 / NBRC 10061 / NRRL Y-12695)</name>
    <name type="common">Hybrid yeast</name>
    <dbReference type="NCBI Taxonomy" id="559304"/>
    <lineage>
        <taxon>Eukaryota</taxon>
        <taxon>Fungi</taxon>
        <taxon>Dikarya</taxon>
        <taxon>Ascomycota</taxon>
        <taxon>Saccharomycotina</taxon>
        <taxon>Pichiomycetes</taxon>
        <taxon>Debaryomycetaceae</taxon>
        <taxon>Millerozyma</taxon>
    </lineage>
</organism>
<proteinExistence type="predicted"/>
<dbReference type="InterPro" id="IPR024274">
    <property type="entry name" value="APC9"/>
</dbReference>
<dbReference type="HOGENOM" id="CLU_585391_0_0_1"/>
<dbReference type="OMA" id="YKEPSFY"/>
<dbReference type="AlphaFoldDB" id="G8XZE5"/>
<dbReference type="Proteomes" id="UP000005222">
    <property type="component" value="Chromosome N"/>
</dbReference>
<evidence type="ECO:0000256" key="1">
    <source>
        <dbReference type="SAM" id="MobiDB-lite"/>
    </source>
</evidence>
<dbReference type="InParanoid" id="G8XZE5"/>
<feature type="compositionally biased region" description="Basic and acidic residues" evidence="1">
    <location>
        <begin position="76"/>
        <end position="88"/>
    </location>
</feature>
<feature type="compositionally biased region" description="Low complexity" evidence="1">
    <location>
        <begin position="20"/>
        <end position="35"/>
    </location>
</feature>